<sequence>MFYRKRTIDDTSFQNPLLQLEKTQLIEQHSHQEESVDDVLSQLENVPRVVINRTVLNQNALDELIPRHPKIQQPLPSQIRDIVKSRCGCSTECLGYFFRNLFAITKWLPHYSIRECLLADVVAGLTISIMHVPQGMAYALLASVPPIYGLYTSFYPSLIYFLMGTSHHVSVGTFAITSLLTSIAIESVRDDLSVVRQAPVLTQSAINGSWTTEQDATTAVLSAERDLLYPYTAIQVAMLVTFTSGLLQAIMGIFRLGFLTVFMSDEMVSGFVTGSAIHVLTSQMKPLTGIKFSTYSGPFNIILSWFALFANITSANYIVVLLSLTSILLLVVIKDFINIPFKDKFKIPLPAELILVITGTVTSHYLKLHHLYDVDVVGDIPTGLQAPESPPFELLPQVLTSSIILSLVSTVSSLSIVIIYAKKHKLEVDMNQELLAYGVANIFSSFFFCFPSSVSLSRSAVQDATGAKSQITSLVSCGLVLIVLLVLGPFFEALPNCVIVCDNM</sequence>
<dbReference type="InterPro" id="IPR011547">
    <property type="entry name" value="SLC26A/SulP_dom"/>
</dbReference>
<gene>
    <name evidence="8" type="primary">LOC106463739</name>
</gene>
<feature type="domain" description="SLC26A/SulP transporter" evidence="6">
    <location>
        <begin position="117"/>
        <end position="499"/>
    </location>
</feature>
<evidence type="ECO:0000256" key="1">
    <source>
        <dbReference type="ARBA" id="ARBA00004141"/>
    </source>
</evidence>
<feature type="transmembrane region" description="Helical" evidence="5">
    <location>
        <begin position="318"/>
        <end position="337"/>
    </location>
</feature>
<accession>A0ABM1BCJ3</accession>
<dbReference type="Proteomes" id="UP000694941">
    <property type="component" value="Unplaced"/>
</dbReference>
<feature type="transmembrane region" description="Helical" evidence="5">
    <location>
        <begin position="292"/>
        <end position="312"/>
    </location>
</feature>
<evidence type="ECO:0000256" key="3">
    <source>
        <dbReference type="ARBA" id="ARBA00022989"/>
    </source>
</evidence>
<dbReference type="Pfam" id="PF00916">
    <property type="entry name" value="Sulfate_transp"/>
    <property type="match status" value="1"/>
</dbReference>
<keyword evidence="7" id="KW-1185">Reference proteome</keyword>
<evidence type="ECO:0000256" key="5">
    <source>
        <dbReference type="SAM" id="Phobius"/>
    </source>
</evidence>
<evidence type="ECO:0000256" key="4">
    <source>
        <dbReference type="ARBA" id="ARBA00023136"/>
    </source>
</evidence>
<feature type="transmembrane region" description="Helical" evidence="5">
    <location>
        <begin position="398"/>
        <end position="422"/>
    </location>
</feature>
<proteinExistence type="predicted"/>
<evidence type="ECO:0000259" key="6">
    <source>
        <dbReference type="Pfam" id="PF00916"/>
    </source>
</evidence>
<keyword evidence="2 5" id="KW-0812">Transmembrane</keyword>
<keyword evidence="4 5" id="KW-0472">Membrane</keyword>
<feature type="transmembrane region" description="Helical" evidence="5">
    <location>
        <begin position="473"/>
        <end position="494"/>
    </location>
</feature>
<feature type="transmembrane region" description="Helical" evidence="5">
    <location>
        <begin position="169"/>
        <end position="188"/>
    </location>
</feature>
<name>A0ABM1BCJ3_LIMPO</name>
<keyword evidence="3 5" id="KW-1133">Transmembrane helix</keyword>
<evidence type="ECO:0000313" key="7">
    <source>
        <dbReference type="Proteomes" id="UP000694941"/>
    </source>
</evidence>
<dbReference type="GeneID" id="106463739"/>
<organism evidence="7 8">
    <name type="scientific">Limulus polyphemus</name>
    <name type="common">Atlantic horseshoe crab</name>
    <dbReference type="NCBI Taxonomy" id="6850"/>
    <lineage>
        <taxon>Eukaryota</taxon>
        <taxon>Metazoa</taxon>
        <taxon>Ecdysozoa</taxon>
        <taxon>Arthropoda</taxon>
        <taxon>Chelicerata</taxon>
        <taxon>Merostomata</taxon>
        <taxon>Xiphosura</taxon>
        <taxon>Limulidae</taxon>
        <taxon>Limulus</taxon>
    </lineage>
</organism>
<evidence type="ECO:0000313" key="8">
    <source>
        <dbReference type="RefSeq" id="XP_013779254.2"/>
    </source>
</evidence>
<dbReference type="InterPro" id="IPR001902">
    <property type="entry name" value="SLC26A/SulP_fam"/>
</dbReference>
<evidence type="ECO:0000256" key="2">
    <source>
        <dbReference type="ARBA" id="ARBA00022692"/>
    </source>
</evidence>
<dbReference type="RefSeq" id="XP_013779254.2">
    <property type="nucleotide sequence ID" value="XM_013923800.2"/>
</dbReference>
<feature type="transmembrane region" description="Helical" evidence="5">
    <location>
        <begin position="434"/>
        <end position="453"/>
    </location>
</feature>
<feature type="transmembrane region" description="Helical" evidence="5">
    <location>
        <begin position="228"/>
        <end position="250"/>
    </location>
</feature>
<comment type="subcellular location">
    <subcellularLocation>
        <location evidence="1">Membrane</location>
        <topology evidence="1">Multi-pass membrane protein</topology>
    </subcellularLocation>
</comment>
<protein>
    <submittedName>
        <fullName evidence="8">Sulfate anion transporter 1-like</fullName>
    </submittedName>
</protein>
<dbReference type="PANTHER" id="PTHR11814">
    <property type="entry name" value="SULFATE TRANSPORTER"/>
    <property type="match status" value="1"/>
</dbReference>
<reference evidence="8" key="1">
    <citation type="submission" date="2025-08" db="UniProtKB">
        <authorList>
            <consortium name="RefSeq"/>
        </authorList>
    </citation>
    <scope>IDENTIFICATION</scope>
    <source>
        <tissue evidence="8">Muscle</tissue>
    </source>
</reference>